<evidence type="ECO:0008006" key="3">
    <source>
        <dbReference type="Google" id="ProtNLM"/>
    </source>
</evidence>
<proteinExistence type="predicted"/>
<reference evidence="2" key="1">
    <citation type="submission" date="2017-02" db="EMBL/GenBank/DDBJ databases">
        <authorList>
            <person name="Varghese N."/>
            <person name="Submissions S."/>
        </authorList>
    </citation>
    <scope>NUCLEOTIDE SEQUENCE [LARGE SCALE GENOMIC DNA]</scope>
    <source>
        <strain evidence="2">R11H</strain>
    </source>
</reference>
<dbReference type="EMBL" id="FUYP01000017">
    <property type="protein sequence ID" value="SKB76230.1"/>
    <property type="molecule type" value="Genomic_DNA"/>
</dbReference>
<dbReference type="InterPro" id="IPR029058">
    <property type="entry name" value="AB_hydrolase_fold"/>
</dbReference>
<protein>
    <recommendedName>
        <fullName evidence="3">Alpha/beta hydrolase family protein</fullName>
    </recommendedName>
</protein>
<dbReference type="SUPFAM" id="SSF53474">
    <property type="entry name" value="alpha/beta-Hydrolases"/>
    <property type="match status" value="1"/>
</dbReference>
<name>A0A1T5DXF9_9SPHN</name>
<dbReference type="Proteomes" id="UP000190044">
    <property type="component" value="Unassembled WGS sequence"/>
</dbReference>
<keyword evidence="2" id="KW-1185">Reference proteome</keyword>
<evidence type="ECO:0000313" key="2">
    <source>
        <dbReference type="Proteomes" id="UP000190044"/>
    </source>
</evidence>
<evidence type="ECO:0000313" key="1">
    <source>
        <dbReference type="EMBL" id="SKB76230.1"/>
    </source>
</evidence>
<sequence>MRGWAALIAATCLQGCSVAPEPPAAGNPPSDDVITLVRQGSFEAGGSVIGTAGATTHCDHGHVEYQIPLGRRETSLFLWHSSSAAAWQRRWDGGPGFESIFLRRKFPVYIWDGPRVGRANFGCVAYSYTPPQGADESSFRAWRFGPSPGVWFDGVQFPTRDADAWDQAMRARYDEFDTVENARLEAKAAAAAIDRIGPSVLVTNSAGGLRAMLAALESDKVVGIVAYETPGLVWPDDVGENRRAGKYGPAFVSSAEFAKLTRIPIQFVWGDNVRASATWGPLARETERLAELINARGGSAEVLHLPDAGLHGNTHLPFADLNNGAVADLLSQFLALHGLDRHPRETSVPQAKEDR</sequence>
<gene>
    <name evidence="1" type="ORF">SAMN06295937_101719</name>
</gene>
<organism evidence="1 2">
    <name type="scientific">Sphingopyxis flava</name>
    <dbReference type="NCBI Taxonomy" id="1507287"/>
    <lineage>
        <taxon>Bacteria</taxon>
        <taxon>Pseudomonadati</taxon>
        <taxon>Pseudomonadota</taxon>
        <taxon>Alphaproteobacteria</taxon>
        <taxon>Sphingomonadales</taxon>
        <taxon>Sphingomonadaceae</taxon>
        <taxon>Sphingopyxis</taxon>
    </lineage>
</organism>
<dbReference type="CDD" id="cd12810">
    <property type="entry name" value="Esterase_713_like-3"/>
    <property type="match status" value="1"/>
</dbReference>
<dbReference type="AlphaFoldDB" id="A0A1T5DXF9"/>
<dbReference type="Gene3D" id="3.40.50.1820">
    <property type="entry name" value="alpha/beta hydrolase"/>
    <property type="match status" value="1"/>
</dbReference>
<accession>A0A1T5DXF9</accession>